<dbReference type="InterPro" id="IPR000415">
    <property type="entry name" value="Nitroreductase-like"/>
</dbReference>
<dbReference type="Gene3D" id="3.40.109.10">
    <property type="entry name" value="NADH Oxidase"/>
    <property type="match status" value="1"/>
</dbReference>
<gene>
    <name evidence="1" type="ORF">A3A34_04015</name>
</gene>
<comment type="caution">
    <text evidence="1">The sequence shown here is derived from an EMBL/GenBank/DDBJ whole genome shotgun (WGS) entry which is preliminary data.</text>
</comment>
<accession>A0A1F6EMS7</accession>
<dbReference type="AlphaFoldDB" id="A0A1F6EMS7"/>
<dbReference type="SUPFAM" id="SSF55469">
    <property type="entry name" value="FMN-dependent nitroreductase-like"/>
    <property type="match status" value="1"/>
</dbReference>
<sequence length="344" mass="38074">MPEKFSAETYKKDFESKDSCNARIKHILSYAIRAPSTHNSQPWKFILTGNRLSIINDESIRLPKSDALGRYRHISFGYLIHHIVLLAAYSGTQTMTRLGRAPVIAEIEFHTQHGVFDVTIAPLINALCSRRNRRGIFERDSAIPHNTLEAASARSPLFPAALAKPECAIASGRTVACIASCTAEGMRRAYRSNAFRREMASWITPTGSWRKTGIPGYSLNQPAILSWLLPNIIRFIDIGRFLSKLNVTSISSAPCVFGFAGDDTVSSWIGVGFQASHTALTLTAARFDVSVYVAAMEYDDTRREAGRAFGFSHPLQFLFATGALKGNVSWCTPRVPVSQKLTER</sequence>
<reference evidence="1 2" key="1">
    <citation type="journal article" date="2016" name="Nat. Commun.">
        <title>Thousands of microbial genomes shed light on interconnected biogeochemical processes in an aquifer system.</title>
        <authorList>
            <person name="Anantharaman K."/>
            <person name="Brown C.T."/>
            <person name="Hug L.A."/>
            <person name="Sharon I."/>
            <person name="Castelle C.J."/>
            <person name="Probst A.J."/>
            <person name="Thomas B.C."/>
            <person name="Singh A."/>
            <person name="Wilkins M.J."/>
            <person name="Karaoz U."/>
            <person name="Brodie E.L."/>
            <person name="Williams K.H."/>
            <person name="Hubbard S.S."/>
            <person name="Banfield J.F."/>
        </authorList>
    </citation>
    <scope>NUCLEOTIDE SEQUENCE [LARGE SCALE GENOMIC DNA]</scope>
</reference>
<dbReference type="Proteomes" id="UP000178587">
    <property type="component" value="Unassembled WGS sequence"/>
</dbReference>
<organism evidence="1 2">
    <name type="scientific">Candidatus Kaiserbacteria bacterium RIFCSPLOWO2_01_FULL_50_24</name>
    <dbReference type="NCBI Taxonomy" id="1798507"/>
    <lineage>
        <taxon>Bacteria</taxon>
        <taxon>Candidatus Kaiseribacteriota</taxon>
    </lineage>
</organism>
<dbReference type="Gene3D" id="3.40.109.30">
    <property type="entry name" value="putative nitroreductase (tm1586), domain 2"/>
    <property type="match status" value="1"/>
</dbReference>
<proteinExistence type="predicted"/>
<evidence type="ECO:0000313" key="1">
    <source>
        <dbReference type="EMBL" id="OGG74954.1"/>
    </source>
</evidence>
<protein>
    <submittedName>
        <fullName evidence="1">Uncharacterized protein</fullName>
    </submittedName>
</protein>
<name>A0A1F6EMS7_9BACT</name>
<dbReference type="EMBL" id="MFLU01000010">
    <property type="protein sequence ID" value="OGG74954.1"/>
    <property type="molecule type" value="Genomic_DNA"/>
</dbReference>
<dbReference type="GO" id="GO:0016491">
    <property type="term" value="F:oxidoreductase activity"/>
    <property type="evidence" value="ECO:0007669"/>
    <property type="project" value="InterPro"/>
</dbReference>
<dbReference type="STRING" id="1798507.A3A34_04015"/>
<evidence type="ECO:0000313" key="2">
    <source>
        <dbReference type="Proteomes" id="UP000178587"/>
    </source>
</evidence>